<evidence type="ECO:0008006" key="4">
    <source>
        <dbReference type="Google" id="ProtNLM"/>
    </source>
</evidence>
<dbReference type="Proteomes" id="UP001597203">
    <property type="component" value="Unassembled WGS sequence"/>
</dbReference>
<gene>
    <name evidence="2" type="ORF">ACFQ24_00705</name>
</gene>
<proteinExistence type="predicted"/>
<accession>A0ABW3NT80</accession>
<comment type="caution">
    <text evidence="2">The sequence shown here is derived from an EMBL/GenBank/DDBJ whole genome shotgun (WGS) entry which is preliminary data.</text>
</comment>
<feature type="region of interest" description="Disordered" evidence="1">
    <location>
        <begin position="38"/>
        <end position="60"/>
    </location>
</feature>
<evidence type="ECO:0000313" key="3">
    <source>
        <dbReference type="Proteomes" id="UP001597203"/>
    </source>
</evidence>
<protein>
    <recommendedName>
        <fullName evidence="4">Pilus assembly protein</fullName>
    </recommendedName>
</protein>
<evidence type="ECO:0000313" key="2">
    <source>
        <dbReference type="EMBL" id="MFD1103436.1"/>
    </source>
</evidence>
<evidence type="ECO:0000256" key="1">
    <source>
        <dbReference type="SAM" id="MobiDB-lite"/>
    </source>
</evidence>
<dbReference type="RefSeq" id="WP_380908358.1">
    <property type="nucleotide sequence ID" value="NZ_JBHTLS010000005.1"/>
</dbReference>
<name>A0ABW3NT80_9SPHN</name>
<reference evidence="3" key="1">
    <citation type="journal article" date="2019" name="Int. J. Syst. Evol. Microbiol.">
        <title>The Global Catalogue of Microorganisms (GCM) 10K type strain sequencing project: providing services to taxonomists for standard genome sequencing and annotation.</title>
        <authorList>
            <consortium name="The Broad Institute Genomics Platform"/>
            <consortium name="The Broad Institute Genome Sequencing Center for Infectious Disease"/>
            <person name="Wu L."/>
            <person name="Ma J."/>
        </authorList>
    </citation>
    <scope>NUCLEOTIDE SEQUENCE [LARGE SCALE GENOMIC DNA]</scope>
    <source>
        <strain evidence="3">CCUG 54329</strain>
    </source>
</reference>
<organism evidence="2 3">
    <name type="scientific">Sphingobium olei</name>
    <dbReference type="NCBI Taxonomy" id="420955"/>
    <lineage>
        <taxon>Bacteria</taxon>
        <taxon>Pseudomonadati</taxon>
        <taxon>Pseudomonadota</taxon>
        <taxon>Alphaproteobacteria</taxon>
        <taxon>Sphingomonadales</taxon>
        <taxon>Sphingomonadaceae</taxon>
        <taxon>Sphingobium</taxon>
    </lineage>
</organism>
<dbReference type="EMBL" id="JBHTLS010000005">
    <property type="protein sequence ID" value="MFD1103436.1"/>
    <property type="molecule type" value="Genomic_DNA"/>
</dbReference>
<keyword evidence="3" id="KW-1185">Reference proteome</keyword>
<sequence>MVFALIALALLVAVAFFYLTKDRRDRGADVMTHAAASVDRAASAMGDASGNAAKNLRRTD</sequence>